<reference evidence="1 2" key="1">
    <citation type="submission" date="2015-04" db="EMBL/GenBank/DDBJ databases">
        <title>Draft Genome Sequence of the Novel Agar-Digesting Marine Bacterium Q1.</title>
        <authorList>
            <person name="Li Y."/>
            <person name="Li D."/>
            <person name="Chen G."/>
            <person name="Du Z."/>
        </authorList>
    </citation>
    <scope>NUCLEOTIDE SEQUENCE [LARGE SCALE GENOMIC DNA]</scope>
    <source>
        <strain evidence="1 2">Q1</strain>
    </source>
</reference>
<evidence type="ECO:0000313" key="1">
    <source>
        <dbReference type="EMBL" id="KMT67063.1"/>
    </source>
</evidence>
<dbReference type="Proteomes" id="UP000037600">
    <property type="component" value="Unassembled WGS sequence"/>
</dbReference>
<dbReference type="Pfam" id="PF11280">
    <property type="entry name" value="DUF3081"/>
    <property type="match status" value="1"/>
</dbReference>
<gene>
    <name evidence="1" type="ORF">XM47_00250</name>
</gene>
<sequence length="87" mass="10001">MKNNLDLHLFLNAFNIICKNGEKQHNYHLLQGMRAWSDFDGYTCFLANSKVTMTLLFHGKYSIDATNDAEIDTFTQQVKRLCIANKG</sequence>
<name>A0A0J8H213_9ALTE</name>
<evidence type="ECO:0000313" key="2">
    <source>
        <dbReference type="Proteomes" id="UP000037600"/>
    </source>
</evidence>
<dbReference type="RefSeq" id="WP_048688000.1">
    <property type="nucleotide sequence ID" value="NZ_KQ130482.1"/>
</dbReference>
<dbReference type="OrthoDB" id="5818611at2"/>
<evidence type="ECO:0008006" key="3">
    <source>
        <dbReference type="Google" id="ProtNLM"/>
    </source>
</evidence>
<dbReference type="AlphaFoldDB" id="A0A0J8H213"/>
<organism evidence="1 2">
    <name type="scientific">Catenovulum maritimum</name>
    <dbReference type="NCBI Taxonomy" id="1513271"/>
    <lineage>
        <taxon>Bacteria</taxon>
        <taxon>Pseudomonadati</taxon>
        <taxon>Pseudomonadota</taxon>
        <taxon>Gammaproteobacteria</taxon>
        <taxon>Alteromonadales</taxon>
        <taxon>Alteromonadaceae</taxon>
        <taxon>Catenovulum</taxon>
    </lineage>
</organism>
<comment type="caution">
    <text evidence="1">The sequence shown here is derived from an EMBL/GenBank/DDBJ whole genome shotgun (WGS) entry which is preliminary data.</text>
</comment>
<dbReference type="STRING" id="1513271.XM47_00250"/>
<keyword evidence="2" id="KW-1185">Reference proteome</keyword>
<dbReference type="EMBL" id="LAZL01000001">
    <property type="protein sequence ID" value="KMT67063.1"/>
    <property type="molecule type" value="Genomic_DNA"/>
</dbReference>
<accession>A0A0J8H213</accession>
<proteinExistence type="predicted"/>
<protein>
    <recommendedName>
        <fullName evidence="3">DUF3081 domain-containing protein</fullName>
    </recommendedName>
</protein>
<dbReference type="InterPro" id="IPR021432">
    <property type="entry name" value="DUF3081"/>
</dbReference>